<dbReference type="FunFam" id="1.25.40.10:FF:000305">
    <property type="entry name" value="Pentatricopeptide repeat-containing protein mitochondrial"/>
    <property type="match status" value="1"/>
</dbReference>
<dbReference type="Pfam" id="PF01535">
    <property type="entry name" value="PPR"/>
    <property type="match status" value="5"/>
</dbReference>
<protein>
    <recommendedName>
        <fullName evidence="4">DYW domain-containing protein</fullName>
    </recommendedName>
</protein>
<dbReference type="Pfam" id="PF14432">
    <property type="entry name" value="DYW_deaminase"/>
    <property type="match status" value="1"/>
</dbReference>
<dbReference type="Gramene" id="Psat3g138520.1">
    <property type="protein sequence ID" value="Psat3g138520.1.cds1"/>
    <property type="gene ID" value="Psat3g138520"/>
</dbReference>
<dbReference type="GO" id="GO:0009451">
    <property type="term" value="P:RNA modification"/>
    <property type="evidence" value="ECO:0007669"/>
    <property type="project" value="InterPro"/>
</dbReference>
<dbReference type="OrthoDB" id="442680at2759"/>
<dbReference type="GO" id="GO:0008270">
    <property type="term" value="F:zinc ion binding"/>
    <property type="evidence" value="ECO:0007669"/>
    <property type="project" value="InterPro"/>
</dbReference>
<keyword evidence="6" id="KW-1185">Reference proteome</keyword>
<dbReference type="InterPro" id="IPR046848">
    <property type="entry name" value="E_motif"/>
</dbReference>
<dbReference type="GO" id="GO:0003723">
    <property type="term" value="F:RNA binding"/>
    <property type="evidence" value="ECO:0007669"/>
    <property type="project" value="InterPro"/>
</dbReference>
<dbReference type="Pfam" id="PF20431">
    <property type="entry name" value="E_motif"/>
    <property type="match status" value="1"/>
</dbReference>
<dbReference type="EMBL" id="JAMSHJ010000003">
    <property type="protein sequence ID" value="KAI5428444.1"/>
    <property type="molecule type" value="Genomic_DNA"/>
</dbReference>
<dbReference type="InterPro" id="IPR002885">
    <property type="entry name" value="PPR_rpt"/>
</dbReference>
<keyword evidence="2" id="KW-0677">Repeat</keyword>
<gene>
    <name evidence="5" type="ORF">KIW84_033434</name>
</gene>
<dbReference type="Pfam" id="PF20430">
    <property type="entry name" value="Eplus_motif"/>
    <property type="match status" value="1"/>
</dbReference>
<dbReference type="InterPro" id="IPR032867">
    <property type="entry name" value="DYW_dom"/>
</dbReference>
<dbReference type="Gramene" id="Psat03G0343400-T1">
    <property type="protein sequence ID" value="KAI5428444.1"/>
    <property type="gene ID" value="KIW84_033434"/>
</dbReference>
<dbReference type="AlphaFoldDB" id="A0A9D4XWL9"/>
<evidence type="ECO:0000313" key="5">
    <source>
        <dbReference type="EMBL" id="KAI5428444.1"/>
    </source>
</evidence>
<proteinExistence type="inferred from homology"/>
<dbReference type="InterPro" id="IPR046960">
    <property type="entry name" value="PPR_At4g14850-like_plant"/>
</dbReference>
<feature type="domain" description="DYW" evidence="4">
    <location>
        <begin position="655"/>
        <end position="747"/>
    </location>
</feature>
<evidence type="ECO:0000256" key="1">
    <source>
        <dbReference type="ARBA" id="ARBA00006643"/>
    </source>
</evidence>
<accession>A0A9D4XWL9</accession>
<dbReference type="PANTHER" id="PTHR47926:SF347">
    <property type="entry name" value="PENTATRICOPEPTIDE REPEAT-CONTAINING PROTEIN"/>
    <property type="match status" value="1"/>
</dbReference>
<evidence type="ECO:0000259" key="4">
    <source>
        <dbReference type="Pfam" id="PF14432"/>
    </source>
</evidence>
<feature type="repeat" description="PPR" evidence="3">
    <location>
        <begin position="191"/>
        <end position="225"/>
    </location>
</feature>
<evidence type="ECO:0000256" key="2">
    <source>
        <dbReference type="ARBA" id="ARBA00022737"/>
    </source>
</evidence>
<dbReference type="InterPro" id="IPR046849">
    <property type="entry name" value="E2_motif"/>
</dbReference>
<dbReference type="PANTHER" id="PTHR47926">
    <property type="entry name" value="PENTATRICOPEPTIDE REPEAT-CONTAINING PROTEIN"/>
    <property type="match status" value="1"/>
</dbReference>
<dbReference type="NCBIfam" id="TIGR00756">
    <property type="entry name" value="PPR"/>
    <property type="match status" value="3"/>
</dbReference>
<evidence type="ECO:0000313" key="6">
    <source>
        <dbReference type="Proteomes" id="UP001058974"/>
    </source>
</evidence>
<reference evidence="5 6" key="1">
    <citation type="journal article" date="2022" name="Nat. Genet.">
        <title>Improved pea reference genome and pan-genome highlight genomic features and evolutionary characteristics.</title>
        <authorList>
            <person name="Yang T."/>
            <person name="Liu R."/>
            <person name="Luo Y."/>
            <person name="Hu S."/>
            <person name="Wang D."/>
            <person name="Wang C."/>
            <person name="Pandey M.K."/>
            <person name="Ge S."/>
            <person name="Xu Q."/>
            <person name="Li N."/>
            <person name="Li G."/>
            <person name="Huang Y."/>
            <person name="Saxena R.K."/>
            <person name="Ji Y."/>
            <person name="Li M."/>
            <person name="Yan X."/>
            <person name="He Y."/>
            <person name="Liu Y."/>
            <person name="Wang X."/>
            <person name="Xiang C."/>
            <person name="Varshney R.K."/>
            <person name="Ding H."/>
            <person name="Gao S."/>
            <person name="Zong X."/>
        </authorList>
    </citation>
    <scope>NUCLEOTIDE SEQUENCE [LARGE SCALE GENOMIC DNA]</scope>
    <source>
        <strain evidence="5 6">cv. Zhongwan 6</strain>
    </source>
</reference>
<comment type="caution">
    <text evidence="5">The sequence shown here is derived from an EMBL/GenBank/DDBJ whole genome shotgun (WGS) entry which is preliminary data.</text>
</comment>
<feature type="repeat" description="PPR" evidence="3">
    <location>
        <begin position="90"/>
        <end position="124"/>
    </location>
</feature>
<sequence>MGFCNLGYCRKFINHVSSTNFHSRWRHPCSFLYSTTSNASPPPLGALHGHYFKNGSLQNTNLANYLLSLHVKSSNMNHAHKLFDEILHKDTQTWTILISGFARAGSSEIVFSLFREMQAKGACPNQYTLSSVFKCCSGESNLQLGKGVHGWILRNGVDGDVVLENSILDLYLKCKAFEYAECFFELMVEKDVVSWNIMIGAYLREGDVEKSLDMFRNFPYKDVVSWNTIIDGLMQCGYERLALEQLYSMVKHGTEFSAVTFSIALILASSLSLVEVGRQIHPRVLKFGLNNDGFIRSSLVEMYGKCGKIDKASTILKDVPLNFLRKGNFGVTRMEPKAGIVSWSSMVSGYVWNGKYEDGIKTFMSMIRELVVVDIRTVVTIISTCANAGALEFGKQIHAYIKKIGHRVDAYVGSSLIDMYSKSGSLDDARMIFGQINEPNVVLWTSMISGCALHGQGREAISLFEGMLNKGIIPNEVTFVGVLNACSHVGLIEEGRSYFRMMKDTYHINPEVEHYTSMVNLYGRAGHLIEAKNFIFENGIAHLTSVWTSFLSSCRLHKNIEMGKSVSKMLLQSAPSDPGAYVLLSNMCSSNHRWDEAATVRSLMHQRGVRKQPGQSWIQLKDQIHTFVVGDRSHPQDKKIYSYLDSLIGRLKEIGYSYDAKLVMQDVEEEQREVLISHHSEKLALVFGIINTLHRTPIRIMKNIRICTDCHNFIKYASQLLERQIIVRDTHRFHHFKQGSCSCGDYW</sequence>
<name>A0A9D4XWL9_PEA</name>
<comment type="similarity">
    <text evidence="1">Belongs to the PPR family. PCMP-H subfamily.</text>
</comment>
<feature type="repeat" description="PPR" evidence="3">
    <location>
        <begin position="339"/>
        <end position="373"/>
    </location>
</feature>
<dbReference type="PROSITE" id="PS51375">
    <property type="entry name" value="PPR"/>
    <property type="match status" value="4"/>
</dbReference>
<evidence type="ECO:0000256" key="3">
    <source>
        <dbReference type="PROSITE-ProRule" id="PRU00708"/>
    </source>
</evidence>
<dbReference type="Gene3D" id="1.25.40.10">
    <property type="entry name" value="Tetratricopeptide repeat domain"/>
    <property type="match status" value="4"/>
</dbReference>
<feature type="repeat" description="PPR" evidence="3">
    <location>
        <begin position="440"/>
        <end position="474"/>
    </location>
</feature>
<dbReference type="InterPro" id="IPR011990">
    <property type="entry name" value="TPR-like_helical_dom_sf"/>
</dbReference>
<organism evidence="5 6">
    <name type="scientific">Pisum sativum</name>
    <name type="common">Garden pea</name>
    <name type="synonym">Lathyrus oleraceus</name>
    <dbReference type="NCBI Taxonomy" id="3888"/>
    <lineage>
        <taxon>Eukaryota</taxon>
        <taxon>Viridiplantae</taxon>
        <taxon>Streptophyta</taxon>
        <taxon>Embryophyta</taxon>
        <taxon>Tracheophyta</taxon>
        <taxon>Spermatophyta</taxon>
        <taxon>Magnoliopsida</taxon>
        <taxon>eudicotyledons</taxon>
        <taxon>Gunneridae</taxon>
        <taxon>Pentapetalae</taxon>
        <taxon>rosids</taxon>
        <taxon>fabids</taxon>
        <taxon>Fabales</taxon>
        <taxon>Fabaceae</taxon>
        <taxon>Papilionoideae</taxon>
        <taxon>50 kb inversion clade</taxon>
        <taxon>NPAAA clade</taxon>
        <taxon>Hologalegina</taxon>
        <taxon>IRL clade</taxon>
        <taxon>Fabeae</taxon>
        <taxon>Lathyrus</taxon>
    </lineage>
</organism>
<dbReference type="Proteomes" id="UP001058974">
    <property type="component" value="Chromosome 3"/>
</dbReference>
<dbReference type="Pfam" id="PF13041">
    <property type="entry name" value="PPR_2"/>
    <property type="match status" value="2"/>
</dbReference>